<evidence type="ECO:0000313" key="6">
    <source>
        <dbReference type="EnsemblMetazoa" id="Aqu2.1.37527_001"/>
    </source>
</evidence>
<dbReference type="InterPro" id="IPR000504">
    <property type="entry name" value="RRM_dom"/>
</dbReference>
<dbReference type="AlphaFoldDB" id="A0A1X7VDD4"/>
<dbReference type="OrthoDB" id="21467at2759"/>
<dbReference type="InterPro" id="IPR035979">
    <property type="entry name" value="RBD_domain_sf"/>
</dbReference>
<evidence type="ECO:0000313" key="7">
    <source>
        <dbReference type="Proteomes" id="UP000007879"/>
    </source>
</evidence>
<dbReference type="GO" id="GO:0005730">
    <property type="term" value="C:nucleolus"/>
    <property type="evidence" value="ECO:0007669"/>
    <property type="project" value="UniProtKB-SubCell"/>
</dbReference>
<reference evidence="6" key="2">
    <citation type="submission" date="2017-05" db="UniProtKB">
        <authorList>
            <consortium name="EnsemblMetazoa"/>
        </authorList>
    </citation>
    <scope>IDENTIFICATION</scope>
</reference>
<dbReference type="Gene3D" id="3.30.70.330">
    <property type="match status" value="1"/>
</dbReference>
<dbReference type="InParanoid" id="A0A1X7VDD4"/>
<dbReference type="SUPFAM" id="SSF54928">
    <property type="entry name" value="RNA-binding domain, RBD"/>
    <property type="match status" value="1"/>
</dbReference>
<reference evidence="7" key="1">
    <citation type="journal article" date="2010" name="Nature">
        <title>The Amphimedon queenslandica genome and the evolution of animal complexity.</title>
        <authorList>
            <person name="Srivastava M."/>
            <person name="Simakov O."/>
            <person name="Chapman J."/>
            <person name="Fahey B."/>
            <person name="Gauthier M.E."/>
            <person name="Mitros T."/>
            <person name="Richards G.S."/>
            <person name="Conaco C."/>
            <person name="Dacre M."/>
            <person name="Hellsten U."/>
            <person name="Larroux C."/>
            <person name="Putnam N.H."/>
            <person name="Stanke M."/>
            <person name="Adamska M."/>
            <person name="Darling A."/>
            <person name="Degnan S.M."/>
            <person name="Oakley T.H."/>
            <person name="Plachetzki D.C."/>
            <person name="Zhai Y."/>
            <person name="Adamski M."/>
            <person name="Calcino A."/>
            <person name="Cummins S.F."/>
            <person name="Goodstein D.M."/>
            <person name="Harris C."/>
            <person name="Jackson D.J."/>
            <person name="Leys S.P."/>
            <person name="Shu S."/>
            <person name="Woodcroft B.J."/>
            <person name="Vervoort M."/>
            <person name="Kosik K.S."/>
            <person name="Manning G."/>
            <person name="Degnan B.M."/>
            <person name="Rokhsar D.S."/>
        </authorList>
    </citation>
    <scope>NUCLEOTIDE SEQUENCE [LARGE SCALE GENOMIC DNA]</scope>
</reference>
<dbReference type="Pfam" id="PF00076">
    <property type="entry name" value="RRM_1"/>
    <property type="match status" value="1"/>
</dbReference>
<dbReference type="eggNOG" id="KOG4208">
    <property type="taxonomic scope" value="Eukaryota"/>
</dbReference>
<dbReference type="PANTHER" id="PTHR46754">
    <property type="entry name" value="MKI67 FHA DOMAIN-INTERACTING NUCLEOLAR PHOSPHOPROTEIN"/>
    <property type="match status" value="1"/>
</dbReference>
<evidence type="ECO:0000256" key="2">
    <source>
        <dbReference type="ARBA" id="ARBA00022884"/>
    </source>
</evidence>
<proteinExistence type="predicted"/>
<keyword evidence="3" id="KW-0539">Nucleus</keyword>
<evidence type="ECO:0000256" key="3">
    <source>
        <dbReference type="ARBA" id="ARBA00023242"/>
    </source>
</evidence>
<evidence type="ECO:0000259" key="5">
    <source>
        <dbReference type="PROSITE" id="PS50102"/>
    </source>
</evidence>
<sequence>MSKKKEKKQKAEEANEEEELKPGAIYLSHIPHGFYEREMKSYFTQFGEVTNLKLIRSKRTGRSRGFAFIEFATSVAAKEAAEAHNNYLLFEKVMKCRYIDPATLKPNTFRQFTLKKRVKPVKKPKTQAEIQSYVKGVLERESKRRDRLKSLGIEYEFPGYSGCIETKEYKLETPKHTIFTDGDEQ</sequence>
<feature type="domain" description="RRM" evidence="5">
    <location>
        <begin position="23"/>
        <end position="101"/>
    </location>
</feature>
<comment type="subcellular location">
    <subcellularLocation>
        <location evidence="1">Nucleus</location>
        <location evidence="1">Nucleolus</location>
    </subcellularLocation>
</comment>
<gene>
    <name evidence="6" type="primary">100640405</name>
</gene>
<dbReference type="STRING" id="400682.A0A1X7VDD4"/>
<dbReference type="EnsemblMetazoa" id="XM_003384834.3">
    <property type="protein sequence ID" value="XP_003384882.1"/>
    <property type="gene ID" value="LOC100640405"/>
</dbReference>
<protein>
    <recommendedName>
        <fullName evidence="5">RRM domain-containing protein</fullName>
    </recommendedName>
</protein>
<accession>A0A1X7VDD4</accession>
<name>A0A1X7VDD4_AMPQE</name>
<dbReference type="OMA" id="HFINWSE"/>
<dbReference type="Proteomes" id="UP000007879">
    <property type="component" value="Unassembled WGS sequence"/>
</dbReference>
<dbReference type="GO" id="GO:0003723">
    <property type="term" value="F:RNA binding"/>
    <property type="evidence" value="ECO:0007669"/>
    <property type="project" value="UniProtKB-UniRule"/>
</dbReference>
<organism evidence="6">
    <name type="scientific">Amphimedon queenslandica</name>
    <name type="common">Sponge</name>
    <dbReference type="NCBI Taxonomy" id="400682"/>
    <lineage>
        <taxon>Eukaryota</taxon>
        <taxon>Metazoa</taxon>
        <taxon>Porifera</taxon>
        <taxon>Demospongiae</taxon>
        <taxon>Heteroscleromorpha</taxon>
        <taxon>Haplosclerida</taxon>
        <taxon>Niphatidae</taxon>
        <taxon>Amphimedon</taxon>
    </lineage>
</organism>
<dbReference type="PROSITE" id="PS50102">
    <property type="entry name" value="RRM"/>
    <property type="match status" value="1"/>
</dbReference>
<dbReference type="SMART" id="SM00360">
    <property type="entry name" value="RRM"/>
    <property type="match status" value="1"/>
</dbReference>
<evidence type="ECO:0000256" key="4">
    <source>
        <dbReference type="PROSITE-ProRule" id="PRU00176"/>
    </source>
</evidence>
<dbReference type="InterPro" id="IPR012677">
    <property type="entry name" value="Nucleotide-bd_a/b_plait_sf"/>
</dbReference>
<keyword evidence="7" id="KW-1185">Reference proteome</keyword>
<keyword evidence="2 4" id="KW-0694">RNA-binding</keyword>
<dbReference type="KEGG" id="aqu:100640405"/>
<dbReference type="EnsemblMetazoa" id="Aqu2.1.37527_001">
    <property type="protein sequence ID" value="Aqu2.1.37527_001"/>
    <property type="gene ID" value="Aqu2.1.37527"/>
</dbReference>
<evidence type="ECO:0000256" key="1">
    <source>
        <dbReference type="ARBA" id="ARBA00004604"/>
    </source>
</evidence>
<dbReference type="CDD" id="cd12307">
    <property type="entry name" value="RRM_NIFK_like"/>
    <property type="match status" value="1"/>
</dbReference>